<accession>A0A2P6TIC1</accession>
<proteinExistence type="inferred from homology"/>
<dbReference type="Proteomes" id="UP000239899">
    <property type="component" value="Unassembled WGS sequence"/>
</dbReference>
<dbReference type="PANTHER" id="PTHR16184:SF6">
    <property type="entry name" value="ELONGATOR COMPLEX PROTEIN 6"/>
    <property type="match status" value="1"/>
</dbReference>
<dbReference type="OrthoDB" id="536783at2759"/>
<name>A0A2P6TIC1_CHLSO</name>
<evidence type="ECO:0000313" key="4">
    <source>
        <dbReference type="Proteomes" id="UP000239899"/>
    </source>
</evidence>
<evidence type="ECO:0000313" key="3">
    <source>
        <dbReference type="EMBL" id="PRW34043.1"/>
    </source>
</evidence>
<dbReference type="PANTHER" id="PTHR16184">
    <property type="entry name" value="ELONGATOR COMPLEX PROTEIN 6"/>
    <property type="match status" value="1"/>
</dbReference>
<dbReference type="GO" id="GO:0002098">
    <property type="term" value="P:tRNA wobble uridine modification"/>
    <property type="evidence" value="ECO:0007669"/>
    <property type="project" value="InterPro"/>
</dbReference>
<evidence type="ECO:0000256" key="1">
    <source>
        <dbReference type="ARBA" id="ARBA00005043"/>
    </source>
</evidence>
<dbReference type="EMBL" id="LHPG02000015">
    <property type="protein sequence ID" value="PRW34043.1"/>
    <property type="molecule type" value="Genomic_DNA"/>
</dbReference>
<evidence type="ECO:0000256" key="2">
    <source>
        <dbReference type="ARBA" id="ARBA00008837"/>
    </source>
</evidence>
<protein>
    <submittedName>
        <fullName evidence="3">Elongator complex 6</fullName>
    </submittedName>
</protein>
<sequence>MNNAEQPLLPADLRGPLLLRDRLGAEGAFLLVHLVKAALGSGPPPAPPAPAHPAAAAAARVVLLAAAQAGSHYAAVLRKGGLHCPALVEAGRLAIVEPLPGQGGLPSLRDLHQRLAAAASGGGGGGLQDSGSGVVLVADDLTALRCLADSEADWAAFLQACTALGQQPGCCFVGLAHGDVPDDEGWLARLEHAASIVVDVEPLESGRSADTTGRLLVTRRDAGAAAAGGGSGAQLAAAAAAAGGDSGWHVPGSRQFCYKLQETGARYVAV</sequence>
<dbReference type="Pfam" id="PF09807">
    <property type="entry name" value="ELP6"/>
    <property type="match status" value="1"/>
</dbReference>
<comment type="caution">
    <text evidence="3">The sequence shown here is derived from an EMBL/GenBank/DDBJ whole genome shotgun (WGS) entry which is preliminary data.</text>
</comment>
<dbReference type="STRING" id="3076.A0A2P6TIC1"/>
<dbReference type="InterPro" id="IPR027417">
    <property type="entry name" value="P-loop_NTPase"/>
</dbReference>
<dbReference type="UniPathway" id="UPA00988"/>
<dbReference type="GO" id="GO:0033588">
    <property type="term" value="C:elongator holoenzyme complex"/>
    <property type="evidence" value="ECO:0007669"/>
    <property type="project" value="InterPro"/>
</dbReference>
<keyword evidence="4" id="KW-1185">Reference proteome</keyword>
<dbReference type="InterPro" id="IPR018627">
    <property type="entry name" value="ELP6"/>
</dbReference>
<dbReference type="AlphaFoldDB" id="A0A2P6TIC1"/>
<comment type="similarity">
    <text evidence="2">Belongs to the ELP6 family.</text>
</comment>
<dbReference type="Gene3D" id="3.40.50.300">
    <property type="entry name" value="P-loop containing nucleotide triphosphate hydrolases"/>
    <property type="match status" value="1"/>
</dbReference>
<comment type="pathway">
    <text evidence="1">tRNA modification; 5-methoxycarbonylmethyl-2-thiouridine-tRNA biosynthesis.</text>
</comment>
<organism evidence="3 4">
    <name type="scientific">Chlorella sorokiniana</name>
    <name type="common">Freshwater green alga</name>
    <dbReference type="NCBI Taxonomy" id="3076"/>
    <lineage>
        <taxon>Eukaryota</taxon>
        <taxon>Viridiplantae</taxon>
        <taxon>Chlorophyta</taxon>
        <taxon>core chlorophytes</taxon>
        <taxon>Trebouxiophyceae</taxon>
        <taxon>Chlorellales</taxon>
        <taxon>Chlorellaceae</taxon>
        <taxon>Chlorella clade</taxon>
        <taxon>Chlorella</taxon>
    </lineage>
</organism>
<reference evidence="3 4" key="1">
    <citation type="journal article" date="2018" name="Plant J.">
        <title>Genome sequences of Chlorella sorokiniana UTEX 1602 and Micractinium conductrix SAG 241.80: implications to maltose excretion by a green alga.</title>
        <authorList>
            <person name="Arriola M.B."/>
            <person name="Velmurugan N."/>
            <person name="Zhang Y."/>
            <person name="Plunkett M.H."/>
            <person name="Hondzo H."/>
            <person name="Barney B.M."/>
        </authorList>
    </citation>
    <scope>NUCLEOTIDE SEQUENCE [LARGE SCALE GENOMIC DNA]</scope>
    <source>
        <strain evidence="4">UTEX 1602</strain>
    </source>
</reference>
<gene>
    <name evidence="3" type="ORF">C2E21_7189</name>
</gene>